<comment type="catalytic activity">
    <reaction evidence="10">
        <text>adenosine + phosphate = alpha-D-ribose 1-phosphate + adenine</text>
        <dbReference type="Rhea" id="RHEA:27642"/>
        <dbReference type="ChEBI" id="CHEBI:16335"/>
        <dbReference type="ChEBI" id="CHEBI:16708"/>
        <dbReference type="ChEBI" id="CHEBI:43474"/>
        <dbReference type="ChEBI" id="CHEBI:57720"/>
        <dbReference type="EC" id="2.4.2.1"/>
    </reaction>
    <physiologicalReaction direction="left-to-right" evidence="10">
        <dbReference type="Rhea" id="RHEA:27643"/>
    </physiologicalReaction>
</comment>
<sequence>MSEPFYHDIDSFLHIKKWQTINKKLRAGFTTRIGGISKEPFATFNLGLHVPDDNNDVVANRRLLANKLAFPLNNWVAAEQVHSANTVEVNRNDKGKGAVTFEDSLAGTDGIFTNESGLLCTAFFADCVPLFFFDPVSGYIGIAHAGWKGTVKRIAEKMVEKLLMAGSKTNDILVVIGPCISQKAYEVDARVVHHIPVELHDKTVTKQGNNRYLLDLKQLNTEILLQCGILRHNIDITNYCTFQEESLFFSHRRDNGKTGRMLGYIGYLP</sequence>
<protein>
    <recommendedName>
        <fullName evidence="12">Purine nucleoside phosphorylase</fullName>
    </recommendedName>
</protein>
<comment type="catalytic activity">
    <reaction evidence="11">
        <text>S-methyl-5'-thioadenosine + phosphate = 5-(methylsulfanyl)-alpha-D-ribose 1-phosphate + adenine</text>
        <dbReference type="Rhea" id="RHEA:11852"/>
        <dbReference type="ChEBI" id="CHEBI:16708"/>
        <dbReference type="ChEBI" id="CHEBI:17509"/>
        <dbReference type="ChEBI" id="CHEBI:43474"/>
        <dbReference type="ChEBI" id="CHEBI:58533"/>
        <dbReference type="EC" id="2.4.2.28"/>
    </reaction>
    <physiologicalReaction direction="left-to-right" evidence="11">
        <dbReference type="Rhea" id="RHEA:11853"/>
    </physiologicalReaction>
</comment>
<comment type="similarity">
    <text evidence="4 12">Belongs to the purine nucleoside phosphorylase YfiH/LACC1 family.</text>
</comment>
<dbReference type="InterPro" id="IPR011324">
    <property type="entry name" value="Cytotoxic_necrot_fac-like_cat"/>
</dbReference>
<dbReference type="NCBIfam" id="TIGR00726">
    <property type="entry name" value="peptidoglycan editing factor PgeF"/>
    <property type="match status" value="1"/>
</dbReference>
<proteinExistence type="inferred from homology"/>
<evidence type="ECO:0000256" key="10">
    <source>
        <dbReference type="ARBA" id="ARBA00048968"/>
    </source>
</evidence>
<reference evidence="13" key="2">
    <citation type="submission" date="2020-09" db="EMBL/GenBank/DDBJ databases">
        <authorList>
            <person name="Sun Q."/>
            <person name="Zhou Y."/>
        </authorList>
    </citation>
    <scope>NUCLEOTIDE SEQUENCE</scope>
    <source>
        <strain evidence="13">CGMCC 1.15454</strain>
    </source>
</reference>
<dbReference type="InterPro" id="IPR038371">
    <property type="entry name" value="Cu_polyphenol_OxRdtase_sf"/>
</dbReference>
<dbReference type="PANTHER" id="PTHR30616">
    <property type="entry name" value="UNCHARACTERIZED PROTEIN YFIH"/>
    <property type="match status" value="1"/>
</dbReference>
<dbReference type="Gene3D" id="3.60.140.10">
    <property type="entry name" value="CNF1/YfiH-like putative cysteine hydrolases"/>
    <property type="match status" value="1"/>
</dbReference>
<evidence type="ECO:0000256" key="11">
    <source>
        <dbReference type="ARBA" id="ARBA00049893"/>
    </source>
</evidence>
<keyword evidence="8" id="KW-0862">Zinc</keyword>
<reference evidence="13" key="1">
    <citation type="journal article" date="2014" name="Int. J. Syst. Evol. Microbiol.">
        <title>Complete genome sequence of Corynebacterium casei LMG S-19264T (=DSM 44701T), isolated from a smear-ripened cheese.</title>
        <authorList>
            <consortium name="US DOE Joint Genome Institute (JGI-PGF)"/>
            <person name="Walter F."/>
            <person name="Albersmeier A."/>
            <person name="Kalinowski J."/>
            <person name="Ruckert C."/>
        </authorList>
    </citation>
    <scope>NUCLEOTIDE SEQUENCE</scope>
    <source>
        <strain evidence="13">CGMCC 1.15454</strain>
    </source>
</reference>
<dbReference type="GO" id="GO:0016787">
    <property type="term" value="F:hydrolase activity"/>
    <property type="evidence" value="ECO:0007669"/>
    <property type="project" value="UniProtKB-KW"/>
</dbReference>
<evidence type="ECO:0000256" key="1">
    <source>
        <dbReference type="ARBA" id="ARBA00000553"/>
    </source>
</evidence>
<evidence type="ECO:0000256" key="4">
    <source>
        <dbReference type="ARBA" id="ARBA00007353"/>
    </source>
</evidence>
<comment type="cofactor">
    <cofactor evidence="2">
        <name>Zn(2+)</name>
        <dbReference type="ChEBI" id="CHEBI:29105"/>
    </cofactor>
</comment>
<evidence type="ECO:0000256" key="3">
    <source>
        <dbReference type="ARBA" id="ARBA00003215"/>
    </source>
</evidence>
<keyword evidence="14" id="KW-1185">Reference proteome</keyword>
<evidence type="ECO:0000313" key="13">
    <source>
        <dbReference type="EMBL" id="GGB45239.1"/>
    </source>
</evidence>
<accession>A0A9W5X5T3</accession>
<comment type="caution">
    <text evidence="13">The sequence shown here is derived from an EMBL/GenBank/DDBJ whole genome shotgun (WGS) entry which is preliminary data.</text>
</comment>
<evidence type="ECO:0000256" key="9">
    <source>
        <dbReference type="ARBA" id="ARBA00047989"/>
    </source>
</evidence>
<evidence type="ECO:0000256" key="12">
    <source>
        <dbReference type="RuleBase" id="RU361274"/>
    </source>
</evidence>
<gene>
    <name evidence="13" type="ORF">GCM10011409_23540</name>
</gene>
<dbReference type="EMBL" id="BMJD01000017">
    <property type="protein sequence ID" value="GGB45239.1"/>
    <property type="molecule type" value="Genomic_DNA"/>
</dbReference>
<evidence type="ECO:0000313" key="14">
    <source>
        <dbReference type="Proteomes" id="UP000621492"/>
    </source>
</evidence>
<comment type="function">
    <text evidence="3">Purine nucleoside enzyme that catalyzes the phosphorolysis of adenosine and inosine nucleosides, yielding D-ribose 1-phosphate and the respective free bases, adenine and hypoxanthine. Also catalyzes the phosphorolysis of S-methyl-5'-thioadenosine into adenine and S-methyl-5-thio-alpha-D-ribose 1-phosphate. Also has adenosine deaminase activity.</text>
</comment>
<dbReference type="PANTHER" id="PTHR30616:SF2">
    <property type="entry name" value="PURINE NUCLEOSIDE PHOSPHORYLASE LACC1"/>
    <property type="match status" value="1"/>
</dbReference>
<evidence type="ECO:0000256" key="5">
    <source>
        <dbReference type="ARBA" id="ARBA00022679"/>
    </source>
</evidence>
<dbReference type="RefSeq" id="WP_188725228.1">
    <property type="nucleotide sequence ID" value="NZ_BMJD01000017.1"/>
</dbReference>
<dbReference type="InterPro" id="IPR003730">
    <property type="entry name" value="Cu_polyphenol_OxRdtase"/>
</dbReference>
<dbReference type="GO" id="GO:0017061">
    <property type="term" value="F:S-methyl-5-thioadenosine phosphorylase activity"/>
    <property type="evidence" value="ECO:0007669"/>
    <property type="project" value="UniProtKB-EC"/>
</dbReference>
<dbReference type="SUPFAM" id="SSF64438">
    <property type="entry name" value="CNF1/YfiH-like putative cysteine hydrolases"/>
    <property type="match status" value="1"/>
</dbReference>
<evidence type="ECO:0000256" key="6">
    <source>
        <dbReference type="ARBA" id="ARBA00022723"/>
    </source>
</evidence>
<keyword evidence="6" id="KW-0479">Metal-binding</keyword>
<keyword evidence="5" id="KW-0808">Transferase</keyword>
<dbReference type="AlphaFoldDB" id="A0A9W5X5T3"/>
<evidence type="ECO:0000256" key="7">
    <source>
        <dbReference type="ARBA" id="ARBA00022801"/>
    </source>
</evidence>
<comment type="catalytic activity">
    <reaction evidence="1">
        <text>inosine + phosphate = alpha-D-ribose 1-phosphate + hypoxanthine</text>
        <dbReference type="Rhea" id="RHEA:27646"/>
        <dbReference type="ChEBI" id="CHEBI:17368"/>
        <dbReference type="ChEBI" id="CHEBI:17596"/>
        <dbReference type="ChEBI" id="CHEBI:43474"/>
        <dbReference type="ChEBI" id="CHEBI:57720"/>
        <dbReference type="EC" id="2.4.2.1"/>
    </reaction>
    <physiologicalReaction direction="left-to-right" evidence="1">
        <dbReference type="Rhea" id="RHEA:27647"/>
    </physiologicalReaction>
</comment>
<name>A0A9W5X5T3_9BACI</name>
<organism evidence="13 14">
    <name type="scientific">Lentibacillus populi</name>
    <dbReference type="NCBI Taxonomy" id="1827502"/>
    <lineage>
        <taxon>Bacteria</taxon>
        <taxon>Bacillati</taxon>
        <taxon>Bacillota</taxon>
        <taxon>Bacilli</taxon>
        <taxon>Bacillales</taxon>
        <taxon>Bacillaceae</taxon>
        <taxon>Lentibacillus</taxon>
    </lineage>
</organism>
<dbReference type="Pfam" id="PF02578">
    <property type="entry name" value="Cu-oxidase_4"/>
    <property type="match status" value="1"/>
</dbReference>
<evidence type="ECO:0000256" key="8">
    <source>
        <dbReference type="ARBA" id="ARBA00022833"/>
    </source>
</evidence>
<evidence type="ECO:0000256" key="2">
    <source>
        <dbReference type="ARBA" id="ARBA00001947"/>
    </source>
</evidence>
<dbReference type="GO" id="GO:0005507">
    <property type="term" value="F:copper ion binding"/>
    <property type="evidence" value="ECO:0007669"/>
    <property type="project" value="TreeGrafter"/>
</dbReference>
<dbReference type="CDD" id="cd16833">
    <property type="entry name" value="YfiH"/>
    <property type="match status" value="1"/>
</dbReference>
<keyword evidence="7" id="KW-0378">Hydrolase</keyword>
<comment type="catalytic activity">
    <reaction evidence="9">
        <text>adenosine + H2O + H(+) = inosine + NH4(+)</text>
        <dbReference type="Rhea" id="RHEA:24408"/>
        <dbReference type="ChEBI" id="CHEBI:15377"/>
        <dbReference type="ChEBI" id="CHEBI:15378"/>
        <dbReference type="ChEBI" id="CHEBI:16335"/>
        <dbReference type="ChEBI" id="CHEBI:17596"/>
        <dbReference type="ChEBI" id="CHEBI:28938"/>
        <dbReference type="EC" id="3.5.4.4"/>
    </reaction>
    <physiologicalReaction direction="left-to-right" evidence="9">
        <dbReference type="Rhea" id="RHEA:24409"/>
    </physiologicalReaction>
</comment>
<dbReference type="Proteomes" id="UP000621492">
    <property type="component" value="Unassembled WGS sequence"/>
</dbReference>